<dbReference type="OrthoDB" id="8052569at2759"/>
<dbReference type="AlphaFoldDB" id="A0A653CV41"/>
<protein>
    <submittedName>
        <fullName evidence="1">Uncharacterized protein</fullName>
    </submittedName>
</protein>
<dbReference type="EMBL" id="CAACVG010008951">
    <property type="protein sequence ID" value="VEN51622.1"/>
    <property type="molecule type" value="Genomic_DNA"/>
</dbReference>
<reference evidence="1 2" key="1">
    <citation type="submission" date="2019-01" db="EMBL/GenBank/DDBJ databases">
        <authorList>
            <person name="Sayadi A."/>
        </authorList>
    </citation>
    <scope>NUCLEOTIDE SEQUENCE [LARGE SCALE GENOMIC DNA]</scope>
</reference>
<proteinExistence type="predicted"/>
<evidence type="ECO:0000313" key="2">
    <source>
        <dbReference type="Proteomes" id="UP000410492"/>
    </source>
</evidence>
<organism evidence="1 2">
    <name type="scientific">Callosobruchus maculatus</name>
    <name type="common">Southern cowpea weevil</name>
    <name type="synonym">Pulse bruchid</name>
    <dbReference type="NCBI Taxonomy" id="64391"/>
    <lineage>
        <taxon>Eukaryota</taxon>
        <taxon>Metazoa</taxon>
        <taxon>Ecdysozoa</taxon>
        <taxon>Arthropoda</taxon>
        <taxon>Hexapoda</taxon>
        <taxon>Insecta</taxon>
        <taxon>Pterygota</taxon>
        <taxon>Neoptera</taxon>
        <taxon>Endopterygota</taxon>
        <taxon>Coleoptera</taxon>
        <taxon>Polyphaga</taxon>
        <taxon>Cucujiformia</taxon>
        <taxon>Chrysomeloidea</taxon>
        <taxon>Chrysomelidae</taxon>
        <taxon>Bruchinae</taxon>
        <taxon>Bruchini</taxon>
        <taxon>Callosobruchus</taxon>
    </lineage>
</organism>
<name>A0A653CV41_CALMS</name>
<dbReference type="Proteomes" id="UP000410492">
    <property type="component" value="Unassembled WGS sequence"/>
</dbReference>
<evidence type="ECO:0000313" key="1">
    <source>
        <dbReference type="EMBL" id="VEN51622.1"/>
    </source>
</evidence>
<accession>A0A653CV41</accession>
<sequence length="42" mass="4649">MGNDRYEVKKDLGSERCSGSKRFVGVAAGENMKPFVVRSDDI</sequence>
<gene>
    <name evidence="1" type="ORF">CALMAC_LOCUS12015</name>
</gene>
<keyword evidence="2" id="KW-1185">Reference proteome</keyword>